<accession>A0ABM9FGQ4</accession>
<reference evidence="1" key="1">
    <citation type="submission" date="2022-05" db="EMBL/GenBank/DDBJ databases">
        <authorList>
            <person name="Blom J."/>
        </authorList>
    </citation>
    <scope>NUCLEOTIDE SEQUENCE</scope>
    <source>
        <strain evidence="1">Type strain: CPO20170097</strain>
    </source>
</reference>
<gene>
    <name evidence="1" type="primary">estX</name>
    <name evidence="1" type="ORF">FBBNIHIM_25490</name>
</gene>
<protein>
    <submittedName>
        <fullName evidence="1">Streptothricin acetyl transferase</fullName>
    </submittedName>
</protein>
<sequence>MLRSRAVALKQS</sequence>
<dbReference type="Proteomes" id="UP001152651">
    <property type="component" value="Unassembled WGS sequence"/>
</dbReference>
<keyword evidence="2" id="KW-1185">Reference proteome</keyword>
<proteinExistence type="predicted"/>
<name>A0ABM9FGQ4_9ENTR</name>
<evidence type="ECO:0000313" key="2">
    <source>
        <dbReference type="Proteomes" id="UP001152651"/>
    </source>
</evidence>
<comment type="caution">
    <text evidence="1">The sequence shown here is derived from an EMBL/GenBank/DDBJ whole genome shotgun (WGS) entry which is preliminary data.</text>
</comment>
<dbReference type="GO" id="GO:0016740">
    <property type="term" value="F:transferase activity"/>
    <property type="evidence" value="ECO:0007669"/>
    <property type="project" value="UniProtKB-KW"/>
</dbReference>
<dbReference type="EMBL" id="CALSBS010000052">
    <property type="protein sequence ID" value="CAH6663309.1"/>
    <property type="molecule type" value="Genomic_DNA"/>
</dbReference>
<evidence type="ECO:0000313" key="1">
    <source>
        <dbReference type="EMBL" id="CAH6663309.1"/>
    </source>
</evidence>
<keyword evidence="1" id="KW-0808">Transferase</keyword>
<organism evidence="1 2">
    <name type="scientific">Pseudocitrobacter vendiensis</name>
    <dbReference type="NCBI Taxonomy" id="2488306"/>
    <lineage>
        <taxon>Bacteria</taxon>
        <taxon>Pseudomonadati</taxon>
        <taxon>Pseudomonadota</taxon>
        <taxon>Gammaproteobacteria</taxon>
        <taxon>Enterobacterales</taxon>
        <taxon>Enterobacteriaceae</taxon>
        <taxon>Pseudocitrobacter</taxon>
    </lineage>
</organism>